<dbReference type="InterPro" id="IPR036047">
    <property type="entry name" value="F-box-like_dom_sf"/>
</dbReference>
<dbReference type="PANTHER" id="PTHR31215">
    <property type="entry name" value="OS05G0510400 PROTEIN-RELATED"/>
    <property type="match status" value="1"/>
</dbReference>
<evidence type="ECO:0000259" key="1">
    <source>
        <dbReference type="Pfam" id="PF12937"/>
    </source>
</evidence>
<gene>
    <name evidence="2" type="ORF">MA16_Dca002617</name>
</gene>
<evidence type="ECO:0000313" key="2">
    <source>
        <dbReference type="EMBL" id="PKU69347.1"/>
    </source>
</evidence>
<keyword evidence="3" id="KW-1185">Reference proteome</keyword>
<dbReference type="InterPro" id="IPR001810">
    <property type="entry name" value="F-box_dom"/>
</dbReference>
<organism evidence="2 3">
    <name type="scientific">Dendrobium catenatum</name>
    <dbReference type="NCBI Taxonomy" id="906689"/>
    <lineage>
        <taxon>Eukaryota</taxon>
        <taxon>Viridiplantae</taxon>
        <taxon>Streptophyta</taxon>
        <taxon>Embryophyta</taxon>
        <taxon>Tracheophyta</taxon>
        <taxon>Spermatophyta</taxon>
        <taxon>Magnoliopsida</taxon>
        <taxon>Liliopsida</taxon>
        <taxon>Asparagales</taxon>
        <taxon>Orchidaceae</taxon>
        <taxon>Epidendroideae</taxon>
        <taxon>Malaxideae</taxon>
        <taxon>Dendrobiinae</taxon>
        <taxon>Dendrobium</taxon>
    </lineage>
</organism>
<reference evidence="2 3" key="2">
    <citation type="journal article" date="2017" name="Nature">
        <title>The Apostasia genome and the evolution of orchids.</title>
        <authorList>
            <person name="Zhang G.Q."/>
            <person name="Liu K.W."/>
            <person name="Li Z."/>
            <person name="Lohaus R."/>
            <person name="Hsiao Y.Y."/>
            <person name="Niu S.C."/>
            <person name="Wang J.Y."/>
            <person name="Lin Y.C."/>
            <person name="Xu Q."/>
            <person name="Chen L.J."/>
            <person name="Yoshida K."/>
            <person name="Fujiwara S."/>
            <person name="Wang Z.W."/>
            <person name="Zhang Y.Q."/>
            <person name="Mitsuda N."/>
            <person name="Wang M."/>
            <person name="Liu G.H."/>
            <person name="Pecoraro L."/>
            <person name="Huang H.X."/>
            <person name="Xiao X.J."/>
            <person name="Lin M."/>
            <person name="Wu X.Y."/>
            <person name="Wu W.L."/>
            <person name="Chen Y.Y."/>
            <person name="Chang S.B."/>
            <person name="Sakamoto S."/>
            <person name="Ohme-Takagi M."/>
            <person name="Yagi M."/>
            <person name="Zeng S.J."/>
            <person name="Shen C.Y."/>
            <person name="Yeh C.M."/>
            <person name="Luo Y.B."/>
            <person name="Tsai W.C."/>
            <person name="Van de Peer Y."/>
            <person name="Liu Z.J."/>
        </authorList>
    </citation>
    <scope>NUCLEOTIDE SEQUENCE [LARGE SCALE GENOMIC DNA]</scope>
    <source>
        <tissue evidence="2">The whole plant</tissue>
    </source>
</reference>
<name>A0A2I0W126_9ASPA</name>
<dbReference type="Gene3D" id="1.20.1280.50">
    <property type="match status" value="1"/>
</dbReference>
<dbReference type="Pfam" id="PF12937">
    <property type="entry name" value="F-box-like"/>
    <property type="match status" value="1"/>
</dbReference>
<proteinExistence type="predicted"/>
<evidence type="ECO:0000313" key="3">
    <source>
        <dbReference type="Proteomes" id="UP000233837"/>
    </source>
</evidence>
<sequence length="396" mass="43054">MLSGTPDPLERWIGDGLAASAALEEEQGIDHFDRLPDSILLVIFNHIKDVKALGRCCVVSHRFHSLVPLVDNVSVRIDCVVSDDLSTSPSSSGSSAAAEKTRSVFSHFARAFLGGIVRPIYALGQILSSSPSKRLSYVESSFSEVSHYSPSQVLKSFKEIRRLRIQLPAGELVVNDGVLLKWKANFGSTINSCVILGASSVISLSSPSLSTQFGSPNPAPDLCSGEDNNSIPESFYVNGGLKLRVVWTISSLIAASARHYLLQSIVSDHETLEFLDLTDADGQGVLSMNRHQLQELTVNPVCASGSSQRTLMPALSMRLWYEPLLEIPCGMMLKGATLVAIQPSEERSREMMSGGSCTSDVAPDLSWVSNAFEEPYNIAASMLMERRSYCLEMNSF</sequence>
<dbReference type="OrthoDB" id="660108at2759"/>
<accession>A0A2I0W126</accession>
<dbReference type="EMBL" id="KZ503041">
    <property type="protein sequence ID" value="PKU69347.1"/>
    <property type="molecule type" value="Genomic_DNA"/>
</dbReference>
<feature type="domain" description="F-box" evidence="1">
    <location>
        <begin position="32"/>
        <end position="67"/>
    </location>
</feature>
<dbReference type="SUPFAM" id="SSF81383">
    <property type="entry name" value="F-box domain"/>
    <property type="match status" value="1"/>
</dbReference>
<protein>
    <submittedName>
        <fullName evidence="2">F-box protein</fullName>
    </submittedName>
</protein>
<dbReference type="InterPro" id="IPR044809">
    <property type="entry name" value="AUF1-like"/>
</dbReference>
<dbReference type="Proteomes" id="UP000233837">
    <property type="component" value="Unassembled WGS sequence"/>
</dbReference>
<dbReference type="AlphaFoldDB" id="A0A2I0W126"/>
<reference evidence="2 3" key="1">
    <citation type="journal article" date="2016" name="Sci. Rep.">
        <title>The Dendrobium catenatum Lindl. genome sequence provides insights into polysaccharide synthase, floral development and adaptive evolution.</title>
        <authorList>
            <person name="Zhang G.Q."/>
            <person name="Xu Q."/>
            <person name="Bian C."/>
            <person name="Tsai W.C."/>
            <person name="Yeh C.M."/>
            <person name="Liu K.W."/>
            <person name="Yoshida K."/>
            <person name="Zhang L.S."/>
            <person name="Chang S.B."/>
            <person name="Chen F."/>
            <person name="Shi Y."/>
            <person name="Su Y.Y."/>
            <person name="Zhang Y.Q."/>
            <person name="Chen L.J."/>
            <person name="Yin Y."/>
            <person name="Lin M."/>
            <person name="Huang H."/>
            <person name="Deng H."/>
            <person name="Wang Z.W."/>
            <person name="Zhu S.L."/>
            <person name="Zhao X."/>
            <person name="Deng C."/>
            <person name="Niu S.C."/>
            <person name="Huang J."/>
            <person name="Wang M."/>
            <person name="Liu G.H."/>
            <person name="Yang H.J."/>
            <person name="Xiao X.J."/>
            <person name="Hsiao Y.Y."/>
            <person name="Wu W.L."/>
            <person name="Chen Y.Y."/>
            <person name="Mitsuda N."/>
            <person name="Ohme-Takagi M."/>
            <person name="Luo Y.B."/>
            <person name="Van de Peer Y."/>
            <person name="Liu Z.J."/>
        </authorList>
    </citation>
    <scope>NUCLEOTIDE SEQUENCE [LARGE SCALE GENOMIC DNA]</scope>
    <source>
        <tissue evidence="2">The whole plant</tissue>
    </source>
</reference>